<dbReference type="GO" id="GO:0032787">
    <property type="term" value="P:monocarboxylic acid metabolic process"/>
    <property type="evidence" value="ECO:0007669"/>
    <property type="project" value="UniProtKB-ARBA"/>
</dbReference>
<dbReference type="InterPro" id="IPR002347">
    <property type="entry name" value="SDR_fam"/>
</dbReference>
<dbReference type="PANTHER" id="PTHR42879">
    <property type="entry name" value="3-OXOACYL-(ACYL-CARRIER-PROTEIN) REDUCTASE"/>
    <property type="match status" value="1"/>
</dbReference>
<comment type="similarity">
    <text evidence="1">Belongs to the short-chain dehydrogenases/reductases (SDR) family.</text>
</comment>
<dbReference type="Gene3D" id="3.40.50.720">
    <property type="entry name" value="NAD(P)-binding Rossmann-like Domain"/>
    <property type="match status" value="1"/>
</dbReference>
<evidence type="ECO:0000313" key="2">
    <source>
        <dbReference type="EMBL" id="APX21568.1"/>
    </source>
</evidence>
<dbReference type="PRINTS" id="PR00081">
    <property type="entry name" value="GDHRDH"/>
</dbReference>
<dbReference type="Pfam" id="PF13561">
    <property type="entry name" value="adh_short_C2"/>
    <property type="match status" value="1"/>
</dbReference>
<dbReference type="AlphaFoldDB" id="A0A1U7D0C8"/>
<accession>A0A1U7D0C8</accession>
<evidence type="ECO:0000313" key="3">
    <source>
        <dbReference type="Proteomes" id="UP000186559"/>
    </source>
</evidence>
<dbReference type="PROSITE" id="PS00061">
    <property type="entry name" value="ADH_SHORT"/>
    <property type="match status" value="1"/>
</dbReference>
<reference evidence="2 3" key="1">
    <citation type="submission" date="2016-03" db="EMBL/GenBank/DDBJ databases">
        <title>Deep-sea bacteria in the southern Pacific.</title>
        <authorList>
            <person name="Tang K."/>
        </authorList>
    </citation>
    <scope>NUCLEOTIDE SEQUENCE [LARGE SCALE GENOMIC DNA]</scope>
    <source>
        <strain evidence="2 3">JLT2016</strain>
    </source>
</reference>
<dbReference type="OrthoDB" id="9793325at2"/>
<dbReference type="FunFam" id="3.40.50.720:FF:000084">
    <property type="entry name" value="Short-chain dehydrogenase reductase"/>
    <property type="match status" value="1"/>
</dbReference>
<organism evidence="2 3">
    <name type="scientific">Salipiger profundus</name>
    <dbReference type="NCBI Taxonomy" id="1229727"/>
    <lineage>
        <taxon>Bacteria</taxon>
        <taxon>Pseudomonadati</taxon>
        <taxon>Pseudomonadota</taxon>
        <taxon>Alphaproteobacteria</taxon>
        <taxon>Rhodobacterales</taxon>
        <taxon>Roseobacteraceae</taxon>
        <taxon>Salipiger</taxon>
    </lineage>
</organism>
<dbReference type="InterPro" id="IPR036291">
    <property type="entry name" value="NAD(P)-bd_dom_sf"/>
</dbReference>
<gene>
    <name evidence="2" type="ORF">Ga0080559_TMP772</name>
</gene>
<sequence>MDYGLNGKTALITGGASGIGKATAKVLLAEGAQVILVDLKGDEVARAAQDLGDNAKALQADLRDPAQIKGLAATTEERFTMPDILVCAAGVTGAKGHPLEMSDADWQEAWETDFMSVVRTVRAFEPAMESRGWGRVVILCSENAAQPYSDEAVYNVAKAGLLNFAKALSGPAARRGVLVNCVSPAFIETPMTDTMMDKKAREEGTDREGAIQQFLKTERPWLALERRGKPQEAASTIAFLCSEQASFVVGSNYRVDGGSVAAIAI</sequence>
<name>A0A1U7D0C8_9RHOB</name>
<dbReference type="KEGG" id="tpro:Ga0080559_TMP772"/>
<evidence type="ECO:0000256" key="1">
    <source>
        <dbReference type="ARBA" id="ARBA00006484"/>
    </source>
</evidence>
<protein>
    <recommendedName>
        <fullName evidence="4">NAD(P)-dependent dehydrogenase, short-chain alcohol dehydrogenase family</fullName>
    </recommendedName>
</protein>
<keyword evidence="3" id="KW-1185">Reference proteome</keyword>
<evidence type="ECO:0008006" key="4">
    <source>
        <dbReference type="Google" id="ProtNLM"/>
    </source>
</evidence>
<dbReference type="EMBL" id="CP014796">
    <property type="protein sequence ID" value="APX21568.1"/>
    <property type="molecule type" value="Genomic_DNA"/>
</dbReference>
<dbReference type="InterPro" id="IPR050259">
    <property type="entry name" value="SDR"/>
</dbReference>
<dbReference type="RefSeq" id="WP_076622181.1">
    <property type="nucleotide sequence ID" value="NZ_BMEW01000002.1"/>
</dbReference>
<proteinExistence type="inferred from homology"/>
<dbReference type="InterPro" id="IPR020904">
    <property type="entry name" value="Sc_DH/Rdtase_CS"/>
</dbReference>
<dbReference type="SUPFAM" id="SSF51735">
    <property type="entry name" value="NAD(P)-binding Rossmann-fold domains"/>
    <property type="match status" value="1"/>
</dbReference>
<dbReference type="STRING" id="1229727.Ga0080559_TMP772"/>
<dbReference type="Proteomes" id="UP000186559">
    <property type="component" value="Chromosome"/>
</dbReference>